<sequence length="804" mass="92134">MVSLYPNIHITTNGAEVDLLAVFDGIRTGRWREQVEHVRASETDTEKRKRKKKLPYFTVSGTFTKREEKGLQQHSGLVCIDIDHDLSMREEIGADPYTYAMFVSTGGDGLAVIVRIPTDNHNASYKALKRYYEETYGISSIDSLPDVSRPRFVSYDPEIFINAESQVFTQQLAEPEFKPASRPQVQYPAPTKPASHGQAALQTAVRKILEAPAGDKHHTRKRMSYLCGGYVATGLLSEYEAQEALEEAVRQTSPSSAWKDAFSTIRSGLKKGQEKPILPEPLEYKVYNSRKIGEPQEYVATTLATASGGNAEAIAKVVAEIYAEKEEVIEAFWSVTYEEKKDKHNLFLSLEMYTKFLEAAGFRKYRQGKACSVVRVTNNIVQEVTRDQVKSFVMGYLTELPFAFDNIFRPHLINEIMTQRRNFFDEGMMEFLVELPDNFVRDTKHSAFFFFQNCFVEVTKAGPEVKEYHDLHGYIWEQQVLPREFNLIAQDEISEGDFSQFLYNISGGDDKRMLMLMTAMGYLLHGYKSPSNPRIIILVDEAVSEDPQGGTGKGLVFQALGHMLPVEPLDGKLFDFRDKFAFQGVTDATRLVVFEDWDGKRLPFDKLFNMATTMLKINRLYQGQVTIPYDRAPKFGITSNDMVGGEGDSHARRKLEIEIAPHYSKDYKPSDEFGHDFFTDWTLTQWGYFDNLMIECCRAFLSHGLQEAKPINLNRRKLLQVTNADFVEFCDSLETGKQYYKHELWADFRAAHSLSESDFKLDKFSKWLNHYIRYEKLKTEQGQTREAGPYAGKRWIEIIKRNND</sequence>
<name>A0A501WCK2_9BACT</name>
<proteinExistence type="predicted"/>
<organism evidence="2 3">
    <name type="scientific">Pontibacter mangrovi</name>
    <dbReference type="NCBI Taxonomy" id="2589816"/>
    <lineage>
        <taxon>Bacteria</taxon>
        <taxon>Pseudomonadati</taxon>
        <taxon>Bacteroidota</taxon>
        <taxon>Cytophagia</taxon>
        <taxon>Cytophagales</taxon>
        <taxon>Hymenobacteraceae</taxon>
        <taxon>Pontibacter</taxon>
    </lineage>
</organism>
<protein>
    <recommendedName>
        <fullName evidence="1">BT4734-like N-terminal domain-containing protein</fullName>
    </recommendedName>
</protein>
<dbReference type="Proteomes" id="UP000316727">
    <property type="component" value="Unassembled WGS sequence"/>
</dbReference>
<dbReference type="AlphaFoldDB" id="A0A501WCK2"/>
<dbReference type="RefSeq" id="WP_140620976.1">
    <property type="nucleotide sequence ID" value="NZ_VFRQ01000003.1"/>
</dbReference>
<evidence type="ECO:0000313" key="2">
    <source>
        <dbReference type="EMBL" id="TPE44951.1"/>
    </source>
</evidence>
<dbReference type="InterPro" id="IPR014907">
    <property type="entry name" value="BT4734-like_N"/>
</dbReference>
<gene>
    <name evidence="2" type="ORF">FJM65_08015</name>
</gene>
<keyword evidence="3" id="KW-1185">Reference proteome</keyword>
<reference evidence="2 3" key="1">
    <citation type="submission" date="2019-06" db="EMBL/GenBank/DDBJ databases">
        <title>A novel bacterium of genus Pontibacter, isolated from marine sediment.</title>
        <authorList>
            <person name="Huang H."/>
            <person name="Mo K."/>
            <person name="Hu Y."/>
        </authorList>
    </citation>
    <scope>NUCLEOTIDE SEQUENCE [LARGE SCALE GENOMIC DNA]</scope>
    <source>
        <strain evidence="2 3">HB172049</strain>
    </source>
</reference>
<feature type="domain" description="BT4734-like N-terminal" evidence="1">
    <location>
        <begin position="50"/>
        <end position="160"/>
    </location>
</feature>
<comment type="caution">
    <text evidence="2">The sequence shown here is derived from an EMBL/GenBank/DDBJ whole genome shotgun (WGS) entry which is preliminary data.</text>
</comment>
<evidence type="ECO:0000313" key="3">
    <source>
        <dbReference type="Proteomes" id="UP000316727"/>
    </source>
</evidence>
<accession>A0A501WCK2</accession>
<dbReference type="EMBL" id="VFRQ01000003">
    <property type="protein sequence ID" value="TPE44951.1"/>
    <property type="molecule type" value="Genomic_DNA"/>
</dbReference>
<evidence type="ECO:0000259" key="1">
    <source>
        <dbReference type="Pfam" id="PF08800"/>
    </source>
</evidence>
<dbReference type="Pfam" id="PF08800">
    <property type="entry name" value="BT4734-like_N"/>
    <property type="match status" value="1"/>
</dbReference>
<dbReference type="OrthoDB" id="9801888at2"/>